<dbReference type="CDD" id="cd05912">
    <property type="entry name" value="OSB_CoA_lg"/>
    <property type="match status" value="1"/>
</dbReference>
<dbReference type="NCBIfam" id="TIGR01923">
    <property type="entry name" value="menE"/>
    <property type="match status" value="1"/>
</dbReference>
<evidence type="ECO:0000256" key="4">
    <source>
        <dbReference type="ARBA" id="ARBA00022840"/>
    </source>
</evidence>
<organism evidence="8 9">
    <name type="scientific">Sediminibacillus dalangtanensis</name>
    <dbReference type="NCBI Taxonomy" id="2729421"/>
    <lineage>
        <taxon>Bacteria</taxon>
        <taxon>Bacillati</taxon>
        <taxon>Bacillota</taxon>
        <taxon>Bacilli</taxon>
        <taxon>Bacillales</taxon>
        <taxon>Bacillaceae</taxon>
        <taxon>Sediminibacillus</taxon>
    </lineage>
</organism>
<gene>
    <name evidence="5 8" type="primary">menE</name>
    <name evidence="8" type="ORF">ERJ70_13150</name>
</gene>
<dbReference type="Pfam" id="PF13193">
    <property type="entry name" value="AMP-binding_C"/>
    <property type="match status" value="1"/>
</dbReference>
<sequence>MTEVIPHWLTKQADLSPNKTAIETSDGEELTFQQLRDQSRSLAKKIAASGVREGNHVALLAANSSDMVAAIHALSYLGAVAVLLNVRLSAAELAYQLNDAEVSCLLYDEDHTELALSAVDQADCSKSCSFQEIYDQTETTVALQEELVLDKLFTIIYTSGTTGFPKGVEHTYGNHWWSAVSSALNLGLSKNDKWLASLPLFHVGGLSLLVKSVVYGMPVHLMKKFDIDLAHQAIISGNITIVSVVAVMLERLIKKLDGGRYPDSFRCMLLGGGPAPEPLLEKAKVHEIPVFQTYGMTETSSQIVTLSPDYALSKLGSAGKPLVPAQLKIMLDGKPAPDGTVGEIVVKGPMVTKGYYKNESANGKAFHDGWLATGDLGKLDEDGFLYVMDRRKDLIISGGENIYPAEIESVLAGMDGVKEAGVIGREDDQWGQVPVVFIVPSHSDLTKEQVFKYCRERLAKFKVPKQVYFIAELPRNASNKLVRHKLVDLLEEAGS</sequence>
<evidence type="ECO:0000256" key="3">
    <source>
        <dbReference type="ARBA" id="ARBA00022741"/>
    </source>
</evidence>
<dbReference type="NCBIfam" id="NF002966">
    <property type="entry name" value="PRK03640.1"/>
    <property type="match status" value="1"/>
</dbReference>
<comment type="pathway">
    <text evidence="5">Quinol/quinone metabolism; menaquinone biosynthesis.</text>
</comment>
<proteinExistence type="inferred from homology"/>
<keyword evidence="3 5" id="KW-0547">Nucleotide-binding</keyword>
<keyword evidence="1 5" id="KW-0474">Menaquinone biosynthesis</keyword>
<dbReference type="SUPFAM" id="SSF56801">
    <property type="entry name" value="Acetyl-CoA synthetase-like"/>
    <property type="match status" value="1"/>
</dbReference>
<reference evidence="8 9" key="1">
    <citation type="submission" date="2019-12" db="EMBL/GenBank/DDBJ databases">
        <title>The whole genome sequencing of a strain isolated from a Mars analog, Dalangtan Playa.</title>
        <authorList>
            <person name="Huang T."/>
        </authorList>
    </citation>
    <scope>NUCLEOTIDE SEQUENCE [LARGE SCALE GENOMIC DNA]</scope>
    <source>
        <strain evidence="8 9">DP4-553-S</strain>
    </source>
</reference>
<comment type="pathway">
    <text evidence="5">Quinol/quinone metabolism; 1,4-dihydroxy-2-naphthoate biosynthesis; 1,4-dihydroxy-2-naphthoate from chorismate: step 5/7.</text>
</comment>
<dbReference type="InterPro" id="IPR045851">
    <property type="entry name" value="AMP-bd_C_sf"/>
</dbReference>
<dbReference type="PANTHER" id="PTHR43767:SF1">
    <property type="entry name" value="NONRIBOSOMAL PEPTIDE SYNTHASE PES1 (EUROFUNG)-RELATED"/>
    <property type="match status" value="1"/>
</dbReference>
<keyword evidence="9" id="KW-1185">Reference proteome</keyword>
<keyword evidence="4 5" id="KW-0067">ATP-binding</keyword>
<name>A0ABX7VX20_9BACI</name>
<dbReference type="HAMAP" id="MF_00731">
    <property type="entry name" value="MenE"/>
    <property type="match status" value="1"/>
</dbReference>
<dbReference type="InterPro" id="IPR025110">
    <property type="entry name" value="AMP-bd_C"/>
</dbReference>
<dbReference type="InterPro" id="IPR042099">
    <property type="entry name" value="ANL_N_sf"/>
</dbReference>
<protein>
    <recommendedName>
        <fullName evidence="5">2-succinylbenzoate--CoA ligase</fullName>
        <ecNumber evidence="5">6.2.1.26</ecNumber>
    </recommendedName>
    <alternativeName>
        <fullName evidence="5">o-succinylbenzoyl-CoA synthetase</fullName>
        <shortName evidence="5">OSB-CoA synthetase</shortName>
    </alternativeName>
</protein>
<dbReference type="Gene3D" id="3.30.300.30">
    <property type="match status" value="1"/>
</dbReference>
<dbReference type="PROSITE" id="PS00455">
    <property type="entry name" value="AMP_BINDING"/>
    <property type="match status" value="1"/>
</dbReference>
<evidence type="ECO:0000259" key="6">
    <source>
        <dbReference type="Pfam" id="PF00501"/>
    </source>
</evidence>
<dbReference type="EMBL" id="CP046956">
    <property type="protein sequence ID" value="QTN00161.1"/>
    <property type="molecule type" value="Genomic_DNA"/>
</dbReference>
<comment type="catalytic activity">
    <reaction evidence="5">
        <text>2-succinylbenzoate + ATP + CoA = 2-succinylbenzoyl-CoA + AMP + diphosphate</text>
        <dbReference type="Rhea" id="RHEA:17009"/>
        <dbReference type="ChEBI" id="CHEBI:18325"/>
        <dbReference type="ChEBI" id="CHEBI:30616"/>
        <dbReference type="ChEBI" id="CHEBI:33019"/>
        <dbReference type="ChEBI" id="CHEBI:57287"/>
        <dbReference type="ChEBI" id="CHEBI:57364"/>
        <dbReference type="ChEBI" id="CHEBI:456215"/>
        <dbReference type="EC" id="6.2.1.26"/>
    </reaction>
</comment>
<feature type="domain" description="AMP-binding enzyme C-terminal" evidence="7">
    <location>
        <begin position="406"/>
        <end position="480"/>
    </location>
</feature>
<dbReference type="PANTHER" id="PTHR43767">
    <property type="entry name" value="LONG-CHAIN-FATTY-ACID--COA LIGASE"/>
    <property type="match status" value="1"/>
</dbReference>
<evidence type="ECO:0000313" key="8">
    <source>
        <dbReference type="EMBL" id="QTN00161.1"/>
    </source>
</evidence>
<evidence type="ECO:0000256" key="2">
    <source>
        <dbReference type="ARBA" id="ARBA00022598"/>
    </source>
</evidence>
<evidence type="ECO:0000259" key="7">
    <source>
        <dbReference type="Pfam" id="PF13193"/>
    </source>
</evidence>
<dbReference type="EC" id="6.2.1.26" evidence="5"/>
<keyword evidence="2 5" id="KW-0436">Ligase</keyword>
<dbReference type="InterPro" id="IPR010192">
    <property type="entry name" value="MenE"/>
</dbReference>
<comment type="similarity">
    <text evidence="5">Belongs to the ATP-dependent AMP-binding enzyme family. MenE subfamily.</text>
</comment>
<dbReference type="InterPro" id="IPR000873">
    <property type="entry name" value="AMP-dep_synth/lig_dom"/>
</dbReference>
<dbReference type="Gene3D" id="3.40.50.12780">
    <property type="entry name" value="N-terminal domain of ligase-like"/>
    <property type="match status" value="1"/>
</dbReference>
<evidence type="ECO:0000313" key="9">
    <source>
        <dbReference type="Proteomes" id="UP000665043"/>
    </source>
</evidence>
<dbReference type="InterPro" id="IPR050237">
    <property type="entry name" value="ATP-dep_AMP-bd_enzyme"/>
</dbReference>
<dbReference type="GO" id="GO:0008756">
    <property type="term" value="F:o-succinylbenzoate-CoA ligase activity"/>
    <property type="evidence" value="ECO:0007669"/>
    <property type="project" value="UniProtKB-EC"/>
</dbReference>
<dbReference type="RefSeq" id="WP_209365306.1">
    <property type="nucleotide sequence ID" value="NZ_CP046956.1"/>
</dbReference>
<dbReference type="InterPro" id="IPR020845">
    <property type="entry name" value="AMP-binding_CS"/>
</dbReference>
<feature type="domain" description="AMP-dependent synthetase/ligase" evidence="6">
    <location>
        <begin position="10"/>
        <end position="356"/>
    </location>
</feature>
<evidence type="ECO:0000256" key="1">
    <source>
        <dbReference type="ARBA" id="ARBA00022428"/>
    </source>
</evidence>
<accession>A0ABX7VX20</accession>
<dbReference type="Proteomes" id="UP000665043">
    <property type="component" value="Chromosome"/>
</dbReference>
<dbReference type="Pfam" id="PF00501">
    <property type="entry name" value="AMP-binding"/>
    <property type="match status" value="1"/>
</dbReference>
<comment type="function">
    <text evidence="5">Converts 2-succinylbenzoate (OSB) to 2-succinylbenzoyl-CoA (OSB-CoA).</text>
</comment>
<evidence type="ECO:0000256" key="5">
    <source>
        <dbReference type="HAMAP-Rule" id="MF_00731"/>
    </source>
</evidence>